<keyword evidence="1" id="KW-0413">Isomerase</keyword>
<dbReference type="AlphaFoldDB" id="A0A2X1PP65"/>
<evidence type="ECO:0000313" key="1">
    <source>
        <dbReference type="EMBL" id="SPX42868.1"/>
    </source>
</evidence>
<reference evidence="1 2" key="1">
    <citation type="submission" date="2018-06" db="EMBL/GenBank/DDBJ databases">
        <authorList>
            <consortium name="Pathogen Informatics"/>
            <person name="Doyle S."/>
        </authorList>
    </citation>
    <scope>NUCLEOTIDE SEQUENCE [LARGE SCALE GENOMIC DNA]</scope>
    <source>
        <strain evidence="1 2">NCTC11872</strain>
    </source>
</reference>
<dbReference type="GO" id="GO:0008712">
    <property type="term" value="F:ADP-glyceromanno-heptose 6-epimerase activity"/>
    <property type="evidence" value="ECO:0007669"/>
    <property type="project" value="UniProtKB-EC"/>
</dbReference>
<dbReference type="EMBL" id="UASK01000010">
    <property type="protein sequence ID" value="SPX42868.1"/>
    <property type="molecule type" value="Genomic_DNA"/>
</dbReference>
<protein>
    <submittedName>
        <fullName evidence="1">ADP-L-glycero-D-mannoheptose-6-epimerase</fullName>
        <ecNumber evidence="1">5.1.3.20</ecNumber>
    </submittedName>
</protein>
<proteinExistence type="predicted"/>
<accession>A0A2X1PP65</accession>
<dbReference type="Proteomes" id="UP000249936">
    <property type="component" value="Unassembled WGS sequence"/>
</dbReference>
<name>A0A2X1PP65_HAEIF</name>
<organism evidence="1 2">
    <name type="scientific">Haemophilus influenzae</name>
    <dbReference type="NCBI Taxonomy" id="727"/>
    <lineage>
        <taxon>Bacteria</taxon>
        <taxon>Pseudomonadati</taxon>
        <taxon>Pseudomonadota</taxon>
        <taxon>Gammaproteobacteria</taxon>
        <taxon>Pasteurellales</taxon>
        <taxon>Pasteurellaceae</taxon>
        <taxon>Haemophilus</taxon>
    </lineage>
</organism>
<gene>
    <name evidence="1" type="primary">rfaD</name>
    <name evidence="1" type="ORF">NCTC11872_02516</name>
</gene>
<dbReference type="EC" id="5.1.3.20" evidence="1"/>
<evidence type="ECO:0000313" key="2">
    <source>
        <dbReference type="Proteomes" id="UP000249936"/>
    </source>
</evidence>
<sequence>MWANGEGELEFLCETFIHLDENSKTYPNLSQVKNYQNAYERYLTHLSQLY</sequence>